<evidence type="ECO:0000313" key="1">
    <source>
        <dbReference type="EMBL" id="MDI7924072.1"/>
    </source>
</evidence>
<organism evidence="1 2">
    <name type="scientific">Ferirhizobium litorale</name>
    <dbReference type="NCBI Taxonomy" id="2927786"/>
    <lineage>
        <taxon>Bacteria</taxon>
        <taxon>Pseudomonadati</taxon>
        <taxon>Pseudomonadota</taxon>
        <taxon>Alphaproteobacteria</taxon>
        <taxon>Hyphomicrobiales</taxon>
        <taxon>Rhizobiaceae</taxon>
        <taxon>Ferirhizobium</taxon>
    </lineage>
</organism>
<gene>
    <name evidence="1" type="ORF">MRS75_18580</name>
</gene>
<keyword evidence="2" id="KW-1185">Reference proteome</keyword>
<dbReference type="AlphaFoldDB" id="A0AAE3U3R2"/>
<evidence type="ECO:0000313" key="2">
    <source>
        <dbReference type="Proteomes" id="UP001161580"/>
    </source>
</evidence>
<dbReference type="Proteomes" id="UP001161580">
    <property type="component" value="Unassembled WGS sequence"/>
</dbReference>
<proteinExistence type="predicted"/>
<name>A0AAE3U3R2_9HYPH</name>
<dbReference type="EMBL" id="JALDYZ010000012">
    <property type="protein sequence ID" value="MDI7924072.1"/>
    <property type="molecule type" value="Genomic_DNA"/>
</dbReference>
<dbReference type="RefSeq" id="WP_311788161.1">
    <property type="nucleotide sequence ID" value="NZ_JALDYY010000013.1"/>
</dbReference>
<reference evidence="1" key="1">
    <citation type="submission" date="2022-03" db="EMBL/GenBank/DDBJ databases">
        <title>Fererhizobium litorale gen. nov., sp. nov., isolated from sandy sediments of the Sea of Japan seashore.</title>
        <authorList>
            <person name="Romanenko L."/>
            <person name="Kurilenko V."/>
            <person name="Otstavnykh N."/>
            <person name="Svetashev V."/>
            <person name="Tekutyeva L."/>
            <person name="Isaeva M."/>
            <person name="Mikhailov V."/>
        </authorList>
    </citation>
    <scope>NUCLEOTIDE SEQUENCE</scope>
    <source>
        <strain evidence="1">KMM 9576</strain>
    </source>
</reference>
<sequence>MSSKFLVPIRSLSPEKRAGVASPVRGLPAADAAFTAAGATFRETGTITSSVTIQDVRASCAPPGSGCRSPICGKSLAMVVREDVTDESSGTAAVGDVDEMALTIGLELLE</sequence>
<accession>A0AAE3U3R2</accession>
<comment type="caution">
    <text evidence="1">The sequence shown here is derived from an EMBL/GenBank/DDBJ whole genome shotgun (WGS) entry which is preliminary data.</text>
</comment>
<protein>
    <submittedName>
        <fullName evidence="1">Uncharacterized protein</fullName>
    </submittedName>
</protein>